<dbReference type="Proteomes" id="UP000214344">
    <property type="component" value="Segment"/>
</dbReference>
<evidence type="ECO:0000313" key="6">
    <source>
        <dbReference type="Proteomes" id="UP000214344"/>
    </source>
</evidence>
<evidence type="ECO:0000313" key="3">
    <source>
        <dbReference type="EMBL" id="AAQ88176.1"/>
    </source>
</evidence>
<feature type="domain" description="Bro-N" evidence="1">
    <location>
        <begin position="71"/>
        <end position="162"/>
    </location>
</feature>
<dbReference type="Pfam" id="PF12299">
    <property type="entry name" value="DUF3627"/>
    <property type="match status" value="1"/>
</dbReference>
<sequence>MEFIQKLFNTLFGLTTTTKSNDDQSKVKDQEKINNFAQCLRKKNNKAKSYLFEQKTLTFYDQFCFDLRYLYKDELWLMGKDLAEGVGFQNGTSAIRRCVERHNVKTVDQIIFKRHNDENVETMLSSDIVDNMPPLYSLLINKDGALQLLEHIDFDNKLEFVSCLRETFNDLELGFNDGNKVVAPPPSPTLEHKFNQLLQAIEKISVTNETLLSGADNLNNQFYGFEQKLERQIEELNDKIRNYDNIEELYNKLMKYQKAISPQSLCSNLSFLSETNVTSQQFNVDTSMQYQTVKFPKNPAKFPRLVVFLKSNKSNNGSTMVFLCGQQKSICSRKRKYEDMEIVYDSVHPNPLMAIHCIDEELSNKNYNYVKQNKRKYQLDMSVDAAKSFINENV</sequence>
<dbReference type="InterPro" id="IPR022549">
    <property type="entry name" value="DUF3627"/>
</dbReference>
<keyword evidence="6" id="KW-1185">Reference proteome</keyword>
<proteinExistence type="predicted"/>
<reference evidence="3" key="2">
    <citation type="submission" date="2006-07" db="EMBL/GenBank/DDBJ databases">
        <authorList>
            <person name="Zhang C.-X."/>
            <person name="Yang Z.-N."/>
            <person name="Ma X.-C."/>
            <person name="Xiao Q."/>
        </authorList>
    </citation>
    <scope>NUCLEOTIDE SEQUENCE</scope>
    <source>
        <strain evidence="3">A1</strain>
    </source>
</reference>
<gene>
    <name evidence="5" type="ORF">QF4000127</name>
    <name evidence="4" type="ORF">wdlz-06GM10</name>
</gene>
<dbReference type="Pfam" id="PF02498">
    <property type="entry name" value="Bro-N"/>
    <property type="match status" value="1"/>
</dbReference>
<name>Q77SA8_9ABAC</name>
<accession>Q77SA8</accession>
<reference evidence="5" key="5">
    <citation type="submission" date="2021-06" db="EMBL/GenBank/DDBJ databases">
        <authorList>
            <person name="Xiao Q."/>
            <person name="Zhang X.X."/>
            <person name="Tang M.J."/>
        </authorList>
    </citation>
    <scope>NUCLEOTIDE SEQUENCE</scope>
    <source>
        <strain evidence="5">QF4</strain>
    </source>
</reference>
<dbReference type="OrthoDB" id="7030at10239"/>
<reference evidence="3 6" key="1">
    <citation type="journal article" date="2006" name="J. Microbiol.">
        <title>Morphological, phylogenetic and biological characteristics of Ectropis obliqua single-nucleocapsid nucleopolyhedrovirus.</title>
        <authorList>
            <person name="Ma X.C."/>
            <person name="Xu H.J."/>
            <person name="Tang M.J."/>
            <person name="Xiao Q."/>
            <person name="Hong J."/>
            <person name="Zhang C.X."/>
        </authorList>
    </citation>
    <scope>NUCLEOTIDE SEQUENCE [LARGE SCALE GENOMIC DNA]</scope>
    <source>
        <strain evidence="3 6">A1</strain>
    </source>
</reference>
<evidence type="ECO:0000259" key="2">
    <source>
        <dbReference type="Pfam" id="PF12299"/>
    </source>
</evidence>
<dbReference type="EMBL" id="MZ394738">
    <property type="protein sequence ID" value="QWV59713.1"/>
    <property type="molecule type" value="Genomic_DNA"/>
</dbReference>
<organism evidence="3 6">
    <name type="scientific">Ectropis obliqua nucleopolyhedrovirus</name>
    <dbReference type="NCBI Taxonomy" id="59376"/>
    <lineage>
        <taxon>Viruses</taxon>
        <taxon>Viruses incertae sedis</taxon>
        <taxon>Naldaviricetes</taxon>
        <taxon>Lefavirales</taxon>
        <taxon>Baculoviridae</taxon>
        <taxon>Alphabaculovirus</taxon>
        <taxon>Alphabaculovirus ecobliquae</taxon>
    </lineage>
</organism>
<dbReference type="InterPro" id="IPR003497">
    <property type="entry name" value="BRO_N_domain"/>
</dbReference>
<evidence type="ECO:0000313" key="4">
    <source>
        <dbReference type="EMBL" id="AGS47866.1"/>
    </source>
</evidence>
<evidence type="ECO:0000259" key="1">
    <source>
        <dbReference type="Pfam" id="PF02498"/>
    </source>
</evidence>
<feature type="domain" description="DUF3627" evidence="2">
    <location>
        <begin position="295"/>
        <end position="368"/>
    </location>
</feature>
<dbReference type="EMBL" id="KC960018">
    <property type="protein sequence ID" value="AGS47866.1"/>
    <property type="molecule type" value="Genomic_DNA"/>
</dbReference>
<reference evidence="3 6" key="3">
    <citation type="journal article" date="2007" name="Virology">
        <title>Genome sequence and organization of a nucleopolyhedrovirus that infects the tea looper caterpillar, Ectropis obliqua.</title>
        <authorList>
            <person name="Ma X.C."/>
            <person name="Shang J.Y."/>
            <person name="Yang Z.N."/>
            <person name="Bao Y.Y."/>
            <person name="Xiao Q."/>
            <person name="Zhang C.X."/>
        </authorList>
    </citation>
    <scope>NUCLEOTIDE SEQUENCE [LARGE SCALE GENOMIC DNA]</scope>
    <source>
        <strain evidence="3 6">A1</strain>
    </source>
</reference>
<evidence type="ECO:0000313" key="5">
    <source>
        <dbReference type="EMBL" id="QWV59713.1"/>
    </source>
</evidence>
<reference evidence="4" key="4">
    <citation type="submission" date="2013-04" db="EMBL/GenBank/DDBJ databases">
        <authorList>
            <person name="Chen J."/>
            <person name="Hu Y."/>
            <person name="Yin Y."/>
            <person name="Wang B."/>
            <person name="Zhu Y."/>
        </authorList>
    </citation>
    <scope>NUCLEOTIDE SEQUENCE</scope>
    <source>
        <strain evidence="4">Unioasis 1</strain>
    </source>
</reference>
<dbReference type="RefSeq" id="YP_874318.1">
    <property type="nucleotide sequence ID" value="NC_008586.1"/>
</dbReference>
<protein>
    <submittedName>
        <fullName evidence="3">38.7K</fullName>
    </submittedName>
    <submittedName>
        <fullName evidence="4">Putative 38.7 kDa protein</fullName>
    </submittedName>
</protein>
<dbReference type="KEGG" id="vg:5176417"/>
<dbReference type="EMBL" id="DQ837165">
    <property type="protein sequence ID" value="AAQ88176.1"/>
    <property type="molecule type" value="Genomic_DNA"/>
</dbReference>